<dbReference type="RefSeq" id="WP_115454159.1">
    <property type="nucleotide sequence ID" value="NZ_QNQT01000020.1"/>
</dbReference>
<dbReference type="InterPro" id="IPR050570">
    <property type="entry name" value="Cell_wall_metabolism_enzyme"/>
</dbReference>
<evidence type="ECO:0000259" key="2">
    <source>
        <dbReference type="Pfam" id="PF01551"/>
    </source>
</evidence>
<name>A0A3D8GK59_9BACI</name>
<gene>
    <name evidence="3" type="ORF">DRW41_22010</name>
</gene>
<dbReference type="InterPro" id="IPR011055">
    <property type="entry name" value="Dup_hybrid_motif"/>
</dbReference>
<dbReference type="InterPro" id="IPR016047">
    <property type="entry name" value="M23ase_b-sheet_dom"/>
</dbReference>
<keyword evidence="1" id="KW-0812">Transmembrane</keyword>
<dbReference type="OrthoDB" id="9805070at2"/>
<feature type="transmembrane region" description="Helical" evidence="1">
    <location>
        <begin position="155"/>
        <end position="177"/>
    </location>
</feature>
<dbReference type="Proteomes" id="UP000257144">
    <property type="component" value="Unassembled WGS sequence"/>
</dbReference>
<reference evidence="3 4" key="1">
    <citation type="submission" date="2018-07" db="EMBL/GenBank/DDBJ databases">
        <title>Bacillus sp. YLB-04 draft genome sequence.</title>
        <authorList>
            <person name="Yu L."/>
            <person name="Tang X."/>
        </authorList>
    </citation>
    <scope>NUCLEOTIDE SEQUENCE [LARGE SCALE GENOMIC DNA]</scope>
    <source>
        <strain evidence="3 4">YLB-04</strain>
    </source>
</reference>
<dbReference type="PANTHER" id="PTHR21666:SF270">
    <property type="entry name" value="MUREIN HYDROLASE ACTIVATOR ENVC"/>
    <property type="match status" value="1"/>
</dbReference>
<evidence type="ECO:0000256" key="1">
    <source>
        <dbReference type="SAM" id="Phobius"/>
    </source>
</evidence>
<dbReference type="Pfam" id="PF01551">
    <property type="entry name" value="Peptidase_M23"/>
    <property type="match status" value="1"/>
</dbReference>
<feature type="domain" description="M23ase beta-sheet core" evidence="2">
    <location>
        <begin position="19"/>
        <end position="112"/>
    </location>
</feature>
<dbReference type="EMBL" id="QNQT01000020">
    <property type="protein sequence ID" value="RDU34702.1"/>
    <property type="molecule type" value="Genomic_DNA"/>
</dbReference>
<dbReference type="SUPFAM" id="SSF51261">
    <property type="entry name" value="Duplicated hybrid motif"/>
    <property type="match status" value="1"/>
</dbReference>
<accession>A0A3D8GK59</accession>
<sequence>MIVRITSKFGEISQVHKTPHTGIDLALPENSPIKAITEGVVDRIYTGTGSIGKGLSIQMEDGTRAIYGHMNDVSVKVGERIEHGEIIGLTGNTGNSTGPHLHFGLKGNDGSFLDPTPLLNKIIENGKVGQIPQFNIWEWLGGKITEVTVGRIADFIADFALAFPIIAVVSFGVYSLLGIFSKTVAKLGALGTVFYGILSLIST</sequence>
<dbReference type="AlphaFoldDB" id="A0A3D8GK59"/>
<keyword evidence="4" id="KW-1185">Reference proteome</keyword>
<dbReference type="CDD" id="cd12797">
    <property type="entry name" value="M23_peptidase"/>
    <property type="match status" value="1"/>
</dbReference>
<evidence type="ECO:0000313" key="4">
    <source>
        <dbReference type="Proteomes" id="UP000257144"/>
    </source>
</evidence>
<comment type="caution">
    <text evidence="3">The sequence shown here is derived from an EMBL/GenBank/DDBJ whole genome shotgun (WGS) entry which is preliminary data.</text>
</comment>
<protein>
    <recommendedName>
        <fullName evidence="2">M23ase beta-sheet core domain-containing protein</fullName>
    </recommendedName>
</protein>
<organism evidence="3 4">
    <name type="scientific">Neobacillus piezotolerans</name>
    <dbReference type="NCBI Taxonomy" id="2259171"/>
    <lineage>
        <taxon>Bacteria</taxon>
        <taxon>Bacillati</taxon>
        <taxon>Bacillota</taxon>
        <taxon>Bacilli</taxon>
        <taxon>Bacillales</taxon>
        <taxon>Bacillaceae</taxon>
        <taxon>Neobacillus</taxon>
    </lineage>
</organism>
<keyword evidence="1" id="KW-0472">Membrane</keyword>
<dbReference type="Gene3D" id="2.70.70.10">
    <property type="entry name" value="Glucose Permease (Domain IIA)"/>
    <property type="match status" value="1"/>
</dbReference>
<dbReference type="PANTHER" id="PTHR21666">
    <property type="entry name" value="PEPTIDASE-RELATED"/>
    <property type="match status" value="1"/>
</dbReference>
<evidence type="ECO:0000313" key="3">
    <source>
        <dbReference type="EMBL" id="RDU34702.1"/>
    </source>
</evidence>
<keyword evidence="1" id="KW-1133">Transmembrane helix</keyword>
<proteinExistence type="predicted"/>
<dbReference type="GO" id="GO:0004222">
    <property type="term" value="F:metalloendopeptidase activity"/>
    <property type="evidence" value="ECO:0007669"/>
    <property type="project" value="TreeGrafter"/>
</dbReference>
<feature type="transmembrane region" description="Helical" evidence="1">
    <location>
        <begin position="183"/>
        <end position="201"/>
    </location>
</feature>